<dbReference type="AlphaFoldDB" id="A0ABD3AE63"/>
<organism evidence="1 2">
    <name type="scientific">Cinchona calisaya</name>
    <dbReference type="NCBI Taxonomy" id="153742"/>
    <lineage>
        <taxon>Eukaryota</taxon>
        <taxon>Viridiplantae</taxon>
        <taxon>Streptophyta</taxon>
        <taxon>Embryophyta</taxon>
        <taxon>Tracheophyta</taxon>
        <taxon>Spermatophyta</taxon>
        <taxon>Magnoliopsida</taxon>
        <taxon>eudicotyledons</taxon>
        <taxon>Gunneridae</taxon>
        <taxon>Pentapetalae</taxon>
        <taxon>asterids</taxon>
        <taxon>lamiids</taxon>
        <taxon>Gentianales</taxon>
        <taxon>Rubiaceae</taxon>
        <taxon>Cinchonoideae</taxon>
        <taxon>Cinchoneae</taxon>
        <taxon>Cinchona</taxon>
    </lineage>
</organism>
<keyword evidence="2" id="KW-1185">Reference proteome</keyword>
<proteinExistence type="predicted"/>
<comment type="caution">
    <text evidence="1">The sequence shown here is derived from an EMBL/GenBank/DDBJ whole genome shotgun (WGS) entry which is preliminary data.</text>
</comment>
<dbReference type="Proteomes" id="UP001630127">
    <property type="component" value="Unassembled WGS sequence"/>
</dbReference>
<sequence length="85" mass="9074">MSSALDTLCGQSDGAKQYRFTRYTHAESFDRSITCATIWMIAFGLSGAVRSTRVSNELGAGHPQTACLAVYVVLLMAITEGVVLG</sequence>
<dbReference type="EMBL" id="JBJUIK010000004">
    <property type="protein sequence ID" value="KAL3529226.1"/>
    <property type="molecule type" value="Genomic_DNA"/>
</dbReference>
<gene>
    <name evidence="1" type="ORF">ACH5RR_008548</name>
</gene>
<evidence type="ECO:0000313" key="1">
    <source>
        <dbReference type="EMBL" id="KAL3529226.1"/>
    </source>
</evidence>
<dbReference type="PANTHER" id="PTHR11206">
    <property type="entry name" value="MULTIDRUG RESISTANCE PROTEIN"/>
    <property type="match status" value="1"/>
</dbReference>
<accession>A0ABD3AE63</accession>
<reference evidence="1 2" key="1">
    <citation type="submission" date="2024-11" db="EMBL/GenBank/DDBJ databases">
        <title>A near-complete genome assembly of Cinchona calisaya.</title>
        <authorList>
            <person name="Lian D.C."/>
            <person name="Zhao X.W."/>
            <person name="Wei L."/>
        </authorList>
    </citation>
    <scope>NUCLEOTIDE SEQUENCE [LARGE SCALE GENOMIC DNA]</scope>
    <source>
        <tissue evidence="1">Nenye</tissue>
    </source>
</reference>
<protein>
    <submittedName>
        <fullName evidence="1">Uncharacterized protein</fullName>
    </submittedName>
</protein>
<name>A0ABD3AE63_9GENT</name>
<evidence type="ECO:0000313" key="2">
    <source>
        <dbReference type="Proteomes" id="UP001630127"/>
    </source>
</evidence>